<dbReference type="SMART" id="SM00184">
    <property type="entry name" value="RING"/>
    <property type="match status" value="1"/>
</dbReference>
<keyword evidence="3" id="KW-0862">Zinc</keyword>
<dbReference type="GO" id="GO:0061630">
    <property type="term" value="F:ubiquitin protein ligase activity"/>
    <property type="evidence" value="ECO:0007669"/>
    <property type="project" value="TreeGrafter"/>
</dbReference>
<evidence type="ECO:0000259" key="5">
    <source>
        <dbReference type="PROSITE" id="PS50089"/>
    </source>
</evidence>
<dbReference type="OrthoDB" id="449353at2759"/>
<evidence type="ECO:0000256" key="1">
    <source>
        <dbReference type="ARBA" id="ARBA00022723"/>
    </source>
</evidence>
<feature type="non-terminal residue" evidence="7">
    <location>
        <position position="87"/>
    </location>
</feature>
<dbReference type="Pfam" id="PF13639">
    <property type="entry name" value="zf-RING_2"/>
    <property type="match status" value="1"/>
</dbReference>
<organism evidence="7 9">
    <name type="scientific">Polarella glacialis</name>
    <name type="common">Dinoflagellate</name>
    <dbReference type="NCBI Taxonomy" id="89957"/>
    <lineage>
        <taxon>Eukaryota</taxon>
        <taxon>Sar</taxon>
        <taxon>Alveolata</taxon>
        <taxon>Dinophyceae</taxon>
        <taxon>Suessiales</taxon>
        <taxon>Suessiaceae</taxon>
        <taxon>Polarella</taxon>
    </lineage>
</organism>
<keyword evidence="2 4" id="KW-0863">Zinc-finger</keyword>
<dbReference type="Proteomes" id="UP000626109">
    <property type="component" value="Unassembled WGS sequence"/>
</dbReference>
<keyword evidence="1" id="KW-0479">Metal-binding</keyword>
<dbReference type="GO" id="GO:0006511">
    <property type="term" value="P:ubiquitin-dependent protein catabolic process"/>
    <property type="evidence" value="ECO:0007669"/>
    <property type="project" value="TreeGrafter"/>
</dbReference>
<evidence type="ECO:0000256" key="2">
    <source>
        <dbReference type="ARBA" id="ARBA00022771"/>
    </source>
</evidence>
<accession>A0A813F595</accession>
<comment type="caution">
    <text evidence="7">The sequence shown here is derived from an EMBL/GenBank/DDBJ whole genome shotgun (WGS) entry which is preliminary data.</text>
</comment>
<dbReference type="InterPro" id="IPR013083">
    <property type="entry name" value="Znf_RING/FYVE/PHD"/>
</dbReference>
<evidence type="ECO:0000313" key="8">
    <source>
        <dbReference type="EMBL" id="CAE8651295.1"/>
    </source>
</evidence>
<dbReference type="GO" id="GO:0008270">
    <property type="term" value="F:zinc ion binding"/>
    <property type="evidence" value="ECO:0007669"/>
    <property type="project" value="UniProtKB-KW"/>
</dbReference>
<dbReference type="InterPro" id="IPR051834">
    <property type="entry name" value="RING_finger_E3_ligase"/>
</dbReference>
<dbReference type="PANTHER" id="PTHR45931:SF3">
    <property type="entry name" value="RING ZINC FINGER-CONTAINING PROTEIN"/>
    <property type="match status" value="1"/>
</dbReference>
<dbReference type="InterPro" id="IPR001841">
    <property type="entry name" value="Znf_RING"/>
</dbReference>
<gene>
    <name evidence="7" type="ORF">PGLA1383_LOCUS27249</name>
    <name evidence="6" type="ORF">PGLA1383_LOCUS4231</name>
    <name evidence="8" type="ORF">PGLA2088_LOCUS9001</name>
</gene>
<dbReference type="EMBL" id="CAJNNV010024314">
    <property type="protein sequence ID" value="CAE8609422.1"/>
    <property type="molecule type" value="Genomic_DNA"/>
</dbReference>
<evidence type="ECO:0000256" key="4">
    <source>
        <dbReference type="PROSITE-ProRule" id="PRU00175"/>
    </source>
</evidence>
<dbReference type="SUPFAM" id="SSF57850">
    <property type="entry name" value="RING/U-box"/>
    <property type="match status" value="1"/>
</dbReference>
<evidence type="ECO:0000256" key="3">
    <source>
        <dbReference type="ARBA" id="ARBA00022833"/>
    </source>
</evidence>
<reference evidence="7" key="1">
    <citation type="submission" date="2021-02" db="EMBL/GenBank/DDBJ databases">
        <authorList>
            <person name="Dougan E. K."/>
            <person name="Rhodes N."/>
            <person name="Thang M."/>
            <person name="Chan C."/>
        </authorList>
    </citation>
    <scope>NUCLEOTIDE SEQUENCE</scope>
</reference>
<dbReference type="Proteomes" id="UP000654075">
    <property type="component" value="Unassembled WGS sequence"/>
</dbReference>
<dbReference type="EMBL" id="CAJNNW010009822">
    <property type="protein sequence ID" value="CAE8651295.1"/>
    <property type="molecule type" value="Genomic_DNA"/>
</dbReference>
<proteinExistence type="predicted"/>
<dbReference type="PANTHER" id="PTHR45931">
    <property type="entry name" value="SI:CH211-59O9.10"/>
    <property type="match status" value="1"/>
</dbReference>
<evidence type="ECO:0000313" key="7">
    <source>
        <dbReference type="EMBL" id="CAE8609422.1"/>
    </source>
</evidence>
<feature type="domain" description="RING-type" evidence="5">
    <location>
        <begin position="41"/>
        <end position="82"/>
    </location>
</feature>
<dbReference type="OMA" id="ARECAIC"/>
<evidence type="ECO:0000313" key="9">
    <source>
        <dbReference type="Proteomes" id="UP000654075"/>
    </source>
</evidence>
<dbReference type="GO" id="GO:0005634">
    <property type="term" value="C:nucleus"/>
    <property type="evidence" value="ECO:0007669"/>
    <property type="project" value="TreeGrafter"/>
</dbReference>
<protein>
    <recommendedName>
        <fullName evidence="5">RING-type domain-containing protein</fullName>
    </recommendedName>
</protein>
<dbReference type="EMBL" id="CAJNNV010001564">
    <property type="protein sequence ID" value="CAE8585321.1"/>
    <property type="molecule type" value="Genomic_DNA"/>
</dbReference>
<dbReference type="AlphaFoldDB" id="A0A813F595"/>
<sequence>PDEGVGAEVVEARTCEITFKEAQSTGEDDSRGAADDDSRKCMVCLEQFQAGDSLRILPCLHRYHRDCVVRWLSENRRCPICKHDITQ</sequence>
<dbReference type="Gene3D" id="3.30.40.10">
    <property type="entry name" value="Zinc/RING finger domain, C3HC4 (zinc finger)"/>
    <property type="match status" value="1"/>
</dbReference>
<dbReference type="PROSITE" id="PS50089">
    <property type="entry name" value="ZF_RING_2"/>
    <property type="match status" value="1"/>
</dbReference>
<keyword evidence="9" id="KW-1185">Reference proteome</keyword>
<name>A0A813F595_POLGL</name>
<evidence type="ECO:0000313" key="6">
    <source>
        <dbReference type="EMBL" id="CAE8585321.1"/>
    </source>
</evidence>